<protein>
    <recommendedName>
        <fullName evidence="5">Sulfotransferase family protein</fullName>
    </recommendedName>
</protein>
<dbReference type="Proteomes" id="UP000282211">
    <property type="component" value="Unassembled WGS sequence"/>
</dbReference>
<dbReference type="AlphaFoldDB" id="A0A420WDH9"/>
<evidence type="ECO:0000256" key="2">
    <source>
        <dbReference type="ARBA" id="ARBA00023304"/>
    </source>
</evidence>
<keyword evidence="4" id="KW-1185">Reference proteome</keyword>
<dbReference type="Pfam" id="PF19798">
    <property type="entry name" value="Sulfotransfer_5"/>
    <property type="match status" value="1"/>
</dbReference>
<dbReference type="PANTHER" id="PTHR42743">
    <property type="entry name" value="AMINO-ACID AMINOTRANSFERASE"/>
    <property type="match status" value="1"/>
</dbReference>
<dbReference type="GO" id="GO:0009082">
    <property type="term" value="P:branched-chain amino acid biosynthetic process"/>
    <property type="evidence" value="ECO:0007669"/>
    <property type="project" value="UniProtKB-KW"/>
</dbReference>
<dbReference type="InterPro" id="IPR027417">
    <property type="entry name" value="P-loop_NTPase"/>
</dbReference>
<reference evidence="3 4" key="1">
    <citation type="submission" date="2018-10" db="EMBL/GenBank/DDBJ databases">
        <title>Genomic Encyclopedia of Type Strains, Phase IV (KMG-IV): sequencing the most valuable type-strain genomes for metagenomic binning, comparative biology and taxonomic classification.</title>
        <authorList>
            <person name="Goeker M."/>
        </authorList>
    </citation>
    <scope>NUCLEOTIDE SEQUENCE [LARGE SCALE GENOMIC DNA]</scope>
    <source>
        <strain evidence="3 4">DSM 22008</strain>
    </source>
</reference>
<keyword evidence="2" id="KW-0028">Amino-acid biosynthesis</keyword>
<evidence type="ECO:0000313" key="4">
    <source>
        <dbReference type="Proteomes" id="UP000282211"/>
    </source>
</evidence>
<comment type="similarity">
    <text evidence="1">Belongs to the class-IV pyridoxal-phosphate-dependent aminotransferase family.</text>
</comment>
<dbReference type="EMBL" id="RBII01000002">
    <property type="protein sequence ID" value="RKQ69043.1"/>
    <property type="molecule type" value="Genomic_DNA"/>
</dbReference>
<dbReference type="InterPro" id="IPR050571">
    <property type="entry name" value="Class-IV_PLP-Dep_Aminotrnsfr"/>
</dbReference>
<accession>A0A420WDH9</accession>
<dbReference type="Gene3D" id="3.40.50.300">
    <property type="entry name" value="P-loop containing nucleotide triphosphate hydrolases"/>
    <property type="match status" value="1"/>
</dbReference>
<name>A0A420WDH9_9PROT</name>
<evidence type="ECO:0008006" key="5">
    <source>
        <dbReference type="Google" id="ProtNLM"/>
    </source>
</evidence>
<evidence type="ECO:0000313" key="3">
    <source>
        <dbReference type="EMBL" id="RKQ69043.1"/>
    </source>
</evidence>
<organism evidence="3 4">
    <name type="scientific">Litorimonas taeanensis</name>
    <dbReference type="NCBI Taxonomy" id="568099"/>
    <lineage>
        <taxon>Bacteria</taxon>
        <taxon>Pseudomonadati</taxon>
        <taxon>Pseudomonadota</taxon>
        <taxon>Alphaproteobacteria</taxon>
        <taxon>Maricaulales</taxon>
        <taxon>Robiginitomaculaceae</taxon>
    </lineage>
</organism>
<comment type="caution">
    <text evidence="3">The sequence shown here is derived from an EMBL/GenBank/DDBJ whole genome shotgun (WGS) entry which is preliminary data.</text>
</comment>
<gene>
    <name evidence="3" type="ORF">DES40_1823</name>
</gene>
<sequence>MWSGPRNLSTAMMRSFGARADCSVMDEPFFAPYLAVTGKEHPGRDETLQHHETNPDKVAAMCASPADQTRYSFQKHMPHHMLDSFSLSWTEKAKHFFLLREPERVIASYVKGRSEFEIEDLGFAPQRRLFERLTKTLGHCPPVIHSHDILKAPERALRALCNALNMPFDSAMLSWPAGPRAEDGAWAPYWYASVQNSTGFGAAPTDMPVLTESHKVIAMQCRDDYEALAQHAVVII</sequence>
<evidence type="ECO:0000256" key="1">
    <source>
        <dbReference type="ARBA" id="ARBA00009320"/>
    </source>
</evidence>
<dbReference type="PANTHER" id="PTHR42743:SF11">
    <property type="entry name" value="AMINODEOXYCHORISMATE LYASE"/>
    <property type="match status" value="1"/>
</dbReference>
<keyword evidence="2" id="KW-0100">Branched-chain amino acid biosynthesis</keyword>
<dbReference type="InParanoid" id="A0A420WDH9"/>
<proteinExistence type="inferred from homology"/>
<dbReference type="SUPFAM" id="SSF52540">
    <property type="entry name" value="P-loop containing nucleoside triphosphate hydrolases"/>
    <property type="match status" value="1"/>
</dbReference>